<keyword evidence="3" id="KW-1185">Reference proteome</keyword>
<dbReference type="InterPro" id="IPR039728">
    <property type="entry name" value="GLG1"/>
</dbReference>
<sequence length="124" mass="14124">MTKWLVMSLISLGFAVPAFAEKPCEQDMATFCGTVEPGEGRVMKCMKENESKLSPACKSHIEKMKKEMKHVKEACHDDYEKFCSEEKPGKGRVMKCMKEHKDEMSQACKDEMNKMKHKKGKKGA</sequence>
<protein>
    <submittedName>
        <fullName evidence="2">Cysteine rich repeat-containing protein</fullName>
    </submittedName>
</protein>
<reference evidence="2" key="1">
    <citation type="submission" date="2022-08" db="EMBL/GenBank/DDBJ databases">
        <title>Novel Bdellovibrio Species Isolated from Svalbard: Designation Bdellovibrio svalbardensis.</title>
        <authorList>
            <person name="Mitchell R.J."/>
            <person name="Choi S.Y."/>
        </authorList>
    </citation>
    <scope>NUCLEOTIDE SEQUENCE</scope>
    <source>
        <strain evidence="2">PAP01</strain>
    </source>
</reference>
<dbReference type="RefSeq" id="WP_277578802.1">
    <property type="nucleotide sequence ID" value="NZ_JANRMI010000004.1"/>
</dbReference>
<gene>
    <name evidence="2" type="ORF">NWE73_13165</name>
</gene>
<name>A0ABT6DN27_9BACT</name>
<keyword evidence="1" id="KW-0732">Signal</keyword>
<dbReference type="Pfam" id="PF00839">
    <property type="entry name" value="Cys_rich_FGFR"/>
    <property type="match status" value="2"/>
</dbReference>
<feature type="chain" id="PRO_5046193503" evidence="1">
    <location>
        <begin position="21"/>
        <end position="124"/>
    </location>
</feature>
<organism evidence="2 3">
    <name type="scientific">Bdellovibrio svalbardensis</name>
    <dbReference type="NCBI Taxonomy" id="2972972"/>
    <lineage>
        <taxon>Bacteria</taxon>
        <taxon>Pseudomonadati</taxon>
        <taxon>Bdellovibrionota</taxon>
        <taxon>Bdellovibrionia</taxon>
        <taxon>Bdellovibrionales</taxon>
        <taxon>Pseudobdellovibrionaceae</taxon>
        <taxon>Bdellovibrio</taxon>
    </lineage>
</organism>
<comment type="caution">
    <text evidence="2">The sequence shown here is derived from an EMBL/GenBank/DDBJ whole genome shotgun (WGS) entry which is preliminary data.</text>
</comment>
<accession>A0ABT6DN27</accession>
<dbReference type="PANTHER" id="PTHR11884:SF1">
    <property type="entry name" value="GOLGI APPARATUS PROTEIN 1"/>
    <property type="match status" value="1"/>
</dbReference>
<evidence type="ECO:0000313" key="2">
    <source>
        <dbReference type="EMBL" id="MDG0817324.1"/>
    </source>
</evidence>
<evidence type="ECO:0000313" key="3">
    <source>
        <dbReference type="Proteomes" id="UP001152321"/>
    </source>
</evidence>
<evidence type="ECO:0000256" key="1">
    <source>
        <dbReference type="SAM" id="SignalP"/>
    </source>
</evidence>
<proteinExistence type="predicted"/>
<dbReference type="PANTHER" id="PTHR11884">
    <property type="entry name" value="SELECTIN LIGAND RELATED"/>
    <property type="match status" value="1"/>
</dbReference>
<dbReference type="InterPro" id="IPR001893">
    <property type="entry name" value="Cys-rich_GLG1_repeat"/>
</dbReference>
<dbReference type="Proteomes" id="UP001152321">
    <property type="component" value="Unassembled WGS sequence"/>
</dbReference>
<dbReference type="EMBL" id="JANRMI010000004">
    <property type="protein sequence ID" value="MDG0817324.1"/>
    <property type="molecule type" value="Genomic_DNA"/>
</dbReference>
<feature type="signal peptide" evidence="1">
    <location>
        <begin position="1"/>
        <end position="20"/>
    </location>
</feature>